<feature type="region of interest" description="Disordered" evidence="1">
    <location>
        <begin position="64"/>
        <end position="84"/>
    </location>
</feature>
<dbReference type="Gramene" id="BGIOSGA013496-TA">
    <property type="protein sequence ID" value="BGIOSGA013496-PA"/>
    <property type="gene ID" value="BGIOSGA013496"/>
</dbReference>
<keyword evidence="3" id="KW-1185">Reference proteome</keyword>
<name>B8AR43_ORYSI</name>
<protein>
    <submittedName>
        <fullName evidence="2">Uncharacterized protein</fullName>
    </submittedName>
</protein>
<evidence type="ECO:0000313" key="3">
    <source>
        <dbReference type="Proteomes" id="UP000007015"/>
    </source>
</evidence>
<dbReference type="EMBL" id="CM000128">
    <property type="protein sequence ID" value="EEC76106.1"/>
    <property type="molecule type" value="Genomic_DNA"/>
</dbReference>
<dbReference type="Proteomes" id="UP000007015">
    <property type="component" value="Chromosome 3"/>
</dbReference>
<dbReference type="HOGENOM" id="CLU_2310776_0_0_1"/>
<feature type="region of interest" description="Disordered" evidence="1">
    <location>
        <begin position="1"/>
        <end position="20"/>
    </location>
</feature>
<accession>B8AR43</accession>
<dbReference type="AlphaFoldDB" id="B8AR43"/>
<evidence type="ECO:0000313" key="2">
    <source>
        <dbReference type="EMBL" id="EEC76106.1"/>
    </source>
</evidence>
<sequence length="100" mass="10515">MAGLNLRPGMKSKRDRAAPDDVKPMVVVVATAAVHGDPQVVTAIALLPVAGIRASDDTLVTACDSPPPRLLRRPHTPTFDSTATPLIGHLLTPHQCPHCA</sequence>
<organism evidence="2 3">
    <name type="scientific">Oryza sativa subsp. indica</name>
    <name type="common">Rice</name>
    <dbReference type="NCBI Taxonomy" id="39946"/>
    <lineage>
        <taxon>Eukaryota</taxon>
        <taxon>Viridiplantae</taxon>
        <taxon>Streptophyta</taxon>
        <taxon>Embryophyta</taxon>
        <taxon>Tracheophyta</taxon>
        <taxon>Spermatophyta</taxon>
        <taxon>Magnoliopsida</taxon>
        <taxon>Liliopsida</taxon>
        <taxon>Poales</taxon>
        <taxon>Poaceae</taxon>
        <taxon>BOP clade</taxon>
        <taxon>Oryzoideae</taxon>
        <taxon>Oryzeae</taxon>
        <taxon>Oryzinae</taxon>
        <taxon>Oryza</taxon>
        <taxon>Oryza sativa</taxon>
    </lineage>
</organism>
<reference evidence="2 3" key="1">
    <citation type="journal article" date="2005" name="PLoS Biol.">
        <title>The genomes of Oryza sativa: a history of duplications.</title>
        <authorList>
            <person name="Yu J."/>
            <person name="Wang J."/>
            <person name="Lin W."/>
            <person name="Li S."/>
            <person name="Li H."/>
            <person name="Zhou J."/>
            <person name="Ni P."/>
            <person name="Dong W."/>
            <person name="Hu S."/>
            <person name="Zeng C."/>
            <person name="Zhang J."/>
            <person name="Zhang Y."/>
            <person name="Li R."/>
            <person name="Xu Z."/>
            <person name="Li S."/>
            <person name="Li X."/>
            <person name="Zheng H."/>
            <person name="Cong L."/>
            <person name="Lin L."/>
            <person name="Yin J."/>
            <person name="Geng J."/>
            <person name="Li G."/>
            <person name="Shi J."/>
            <person name="Liu J."/>
            <person name="Lv H."/>
            <person name="Li J."/>
            <person name="Wang J."/>
            <person name="Deng Y."/>
            <person name="Ran L."/>
            <person name="Shi X."/>
            <person name="Wang X."/>
            <person name="Wu Q."/>
            <person name="Li C."/>
            <person name="Ren X."/>
            <person name="Wang J."/>
            <person name="Wang X."/>
            <person name="Li D."/>
            <person name="Liu D."/>
            <person name="Zhang X."/>
            <person name="Ji Z."/>
            <person name="Zhao W."/>
            <person name="Sun Y."/>
            <person name="Zhang Z."/>
            <person name="Bao J."/>
            <person name="Han Y."/>
            <person name="Dong L."/>
            <person name="Ji J."/>
            <person name="Chen P."/>
            <person name="Wu S."/>
            <person name="Liu J."/>
            <person name="Xiao Y."/>
            <person name="Bu D."/>
            <person name="Tan J."/>
            <person name="Yang L."/>
            <person name="Ye C."/>
            <person name="Zhang J."/>
            <person name="Xu J."/>
            <person name="Zhou Y."/>
            <person name="Yu Y."/>
            <person name="Zhang B."/>
            <person name="Zhuang S."/>
            <person name="Wei H."/>
            <person name="Liu B."/>
            <person name="Lei M."/>
            <person name="Yu H."/>
            <person name="Li Y."/>
            <person name="Xu H."/>
            <person name="Wei S."/>
            <person name="He X."/>
            <person name="Fang L."/>
            <person name="Zhang Z."/>
            <person name="Zhang Y."/>
            <person name="Huang X."/>
            <person name="Su Z."/>
            <person name="Tong W."/>
            <person name="Li J."/>
            <person name="Tong Z."/>
            <person name="Li S."/>
            <person name="Ye J."/>
            <person name="Wang L."/>
            <person name="Fang L."/>
            <person name="Lei T."/>
            <person name="Chen C."/>
            <person name="Chen H."/>
            <person name="Xu Z."/>
            <person name="Li H."/>
            <person name="Huang H."/>
            <person name="Zhang F."/>
            <person name="Xu H."/>
            <person name="Li N."/>
            <person name="Zhao C."/>
            <person name="Li S."/>
            <person name="Dong L."/>
            <person name="Huang Y."/>
            <person name="Li L."/>
            <person name="Xi Y."/>
            <person name="Qi Q."/>
            <person name="Li W."/>
            <person name="Zhang B."/>
            <person name="Hu W."/>
            <person name="Zhang Y."/>
            <person name="Tian X."/>
            <person name="Jiao Y."/>
            <person name="Liang X."/>
            <person name="Jin J."/>
            <person name="Gao L."/>
            <person name="Zheng W."/>
            <person name="Hao B."/>
            <person name="Liu S."/>
            <person name="Wang W."/>
            <person name="Yuan L."/>
            <person name="Cao M."/>
            <person name="McDermott J."/>
            <person name="Samudrala R."/>
            <person name="Wang J."/>
            <person name="Wong G.K."/>
            <person name="Yang H."/>
        </authorList>
    </citation>
    <scope>NUCLEOTIDE SEQUENCE [LARGE SCALE GENOMIC DNA]</scope>
    <source>
        <strain evidence="3">cv. 93-11</strain>
    </source>
</reference>
<gene>
    <name evidence="2" type="ORF">OsI_13366</name>
</gene>
<proteinExistence type="predicted"/>
<evidence type="ECO:0000256" key="1">
    <source>
        <dbReference type="SAM" id="MobiDB-lite"/>
    </source>
</evidence>